<feature type="region of interest" description="Disordered" evidence="14">
    <location>
        <begin position="220"/>
        <end position="300"/>
    </location>
</feature>
<dbReference type="InterPro" id="IPR009057">
    <property type="entry name" value="Homeodomain-like_sf"/>
</dbReference>
<comment type="subcellular location">
    <subcellularLocation>
        <location evidence="1 12 13">Nucleus</location>
    </subcellularLocation>
</comment>
<evidence type="ECO:0000256" key="3">
    <source>
        <dbReference type="ARBA" id="ARBA00023015"/>
    </source>
</evidence>
<reference evidence="15" key="1">
    <citation type="journal article" date="2012" name="Nature">
        <title>The oyster genome reveals stress adaptation and complexity of shell formation.</title>
        <authorList>
            <person name="Zhang G."/>
            <person name="Fang X."/>
            <person name="Guo X."/>
            <person name="Li L."/>
            <person name="Luo R."/>
            <person name="Xu F."/>
            <person name="Yang P."/>
            <person name="Zhang L."/>
            <person name="Wang X."/>
            <person name="Qi H."/>
            <person name="Xiong Z."/>
            <person name="Que H."/>
            <person name="Xie Y."/>
            <person name="Holland P.W."/>
            <person name="Paps J."/>
            <person name="Zhu Y."/>
            <person name="Wu F."/>
            <person name="Chen Y."/>
            <person name="Wang J."/>
            <person name="Peng C."/>
            <person name="Meng J."/>
            <person name="Yang L."/>
            <person name="Liu J."/>
            <person name="Wen B."/>
            <person name="Zhang N."/>
            <person name="Huang Z."/>
            <person name="Zhu Q."/>
            <person name="Feng Y."/>
            <person name="Mount A."/>
            <person name="Hedgecock D."/>
            <person name="Xu Z."/>
            <person name="Liu Y."/>
            <person name="Domazet-Loso T."/>
            <person name="Du Y."/>
            <person name="Sun X."/>
            <person name="Zhang S."/>
            <person name="Liu B."/>
            <person name="Cheng P."/>
            <person name="Jiang X."/>
            <person name="Li J."/>
            <person name="Fan D."/>
            <person name="Wang W."/>
            <person name="Fu W."/>
            <person name="Wang T."/>
            <person name="Wang B."/>
            <person name="Zhang J."/>
            <person name="Peng Z."/>
            <person name="Li Y."/>
            <person name="Li N."/>
            <person name="Wang J."/>
            <person name="Chen M."/>
            <person name="He Y."/>
            <person name="Tan F."/>
            <person name="Song X."/>
            <person name="Zheng Q."/>
            <person name="Huang R."/>
            <person name="Yang H."/>
            <person name="Du X."/>
            <person name="Chen L."/>
            <person name="Yang M."/>
            <person name="Gaffney P.M."/>
            <person name="Wang S."/>
            <person name="Luo L."/>
            <person name="She Z."/>
            <person name="Ming Y."/>
            <person name="Huang W."/>
            <person name="Zhang S."/>
            <person name="Huang B."/>
            <person name="Zhang Y."/>
            <person name="Qu T."/>
            <person name="Ni P."/>
            <person name="Miao G."/>
            <person name="Wang J."/>
            <person name="Wang Q."/>
            <person name="Steinberg C.E."/>
            <person name="Wang H."/>
            <person name="Li N."/>
            <person name="Qian L."/>
            <person name="Zhang G."/>
            <person name="Li Y."/>
            <person name="Yang H."/>
            <person name="Liu X."/>
            <person name="Wang J."/>
            <person name="Yin Y."/>
            <person name="Wang J."/>
        </authorList>
    </citation>
    <scope>NUCLEOTIDE SEQUENCE [LARGE SCALE GENOMIC DNA]</scope>
    <source>
        <strain evidence="15">05x7-T-G4-1.051#20</strain>
    </source>
</reference>
<dbReference type="AlphaFoldDB" id="K1PTP4"/>
<dbReference type="InterPro" id="IPR050649">
    <property type="entry name" value="Paired_Homeobox_TFs"/>
</dbReference>
<dbReference type="CDD" id="cd00086">
    <property type="entry name" value="homeodomain"/>
    <property type="match status" value="1"/>
</dbReference>
<dbReference type="HOGENOM" id="CLU_554608_0_0_1"/>
<protein>
    <recommendedName>
        <fullName evidence="10">Dorsal root ganglia homeobox protein</fullName>
    </recommendedName>
    <alternativeName>
        <fullName evidence="11">Paired-related homeobox protein-like 1</fullName>
    </alternativeName>
</protein>
<keyword evidence="2" id="KW-0217">Developmental protein</keyword>
<dbReference type="GO" id="GO:0005634">
    <property type="term" value="C:nucleus"/>
    <property type="evidence" value="ECO:0007669"/>
    <property type="project" value="UniProtKB-SubCell"/>
</dbReference>
<evidence type="ECO:0000256" key="4">
    <source>
        <dbReference type="ARBA" id="ARBA00023125"/>
    </source>
</evidence>
<feature type="compositionally biased region" description="Basic and acidic residues" evidence="14">
    <location>
        <begin position="250"/>
        <end position="270"/>
    </location>
</feature>
<comment type="function">
    <text evidence="8">Transcription factor required for the formation of correct projections from nociceptive sensory neurons to the dorsal horn of the spinal cord and normal perception of pain.</text>
</comment>
<proteinExistence type="predicted"/>
<dbReference type="PROSITE" id="PS50803">
    <property type="entry name" value="OAR"/>
    <property type="match status" value="1"/>
</dbReference>
<accession>K1PTP4</accession>
<name>K1PTP4_MAGGI</name>
<dbReference type="PANTHER" id="PTHR24329">
    <property type="entry name" value="HOMEOBOX PROTEIN ARISTALESS"/>
    <property type="match status" value="1"/>
</dbReference>
<dbReference type="Pfam" id="PF00046">
    <property type="entry name" value="Homeodomain"/>
    <property type="match status" value="1"/>
</dbReference>
<feature type="compositionally biased region" description="Acidic residues" evidence="14">
    <location>
        <begin position="173"/>
        <end position="193"/>
    </location>
</feature>
<feature type="compositionally biased region" description="Polar residues" evidence="14">
    <location>
        <begin position="195"/>
        <end position="207"/>
    </location>
</feature>
<dbReference type="SUPFAM" id="SSF46689">
    <property type="entry name" value="Homeodomain-like"/>
    <property type="match status" value="1"/>
</dbReference>
<evidence type="ECO:0000256" key="2">
    <source>
        <dbReference type="ARBA" id="ARBA00022473"/>
    </source>
</evidence>
<keyword evidence="7 12" id="KW-0539">Nucleus</keyword>
<dbReference type="InterPro" id="IPR003654">
    <property type="entry name" value="OAR_dom"/>
</dbReference>
<evidence type="ECO:0000256" key="1">
    <source>
        <dbReference type="ARBA" id="ARBA00004123"/>
    </source>
</evidence>
<comment type="subunit">
    <text evidence="9">Interacts with RGMB.</text>
</comment>
<feature type="region of interest" description="Disordered" evidence="14">
    <location>
        <begin position="156"/>
        <end position="207"/>
    </location>
</feature>
<sequence>MKGYLAIKHHSIDVLSTHAESKVTTQKDYSRVGRRGNGIKMSMEATILMFCFHCPPALHPAAARQFGVDLPYQHHHHPYAGYGLGSDFQDDNFARRKQRRNRTTFTLQQLEELEKAFAQTHYPDVFTREDLAMRINLTEARVQVWFQNRRAKWRKSERFTQQSKSGAPGQNDVTEDELLSEGDESKMEDELEVETVTSTDMTPDTDSQAVQLLDVISRETEKTSPAPGCSQSEESKLSELDAPPQSEDSSTDKNNEETREEKSEETDRSDSVILASDIKEEDSEEVLPIPKTTHASSRTPNSLPSIFSGMHNMCSSSSLLMNMANQSQDSMLLQKQQFMQPSFVQTLLALNNNVVNRQSVLPFMEGSAYKNYLENYLNAPRHYLPPVPHPAFKGCLPFCGCCSRPGCPPVMVSSDQRTSSVAELRRRAREHSESITSTSSLPEQLIPRIVTQIREMKDNSDRTPKHVYQQTMYLSGSPLHCRRDDINHEDMQ</sequence>
<evidence type="ECO:0000256" key="9">
    <source>
        <dbReference type="ARBA" id="ARBA00064347"/>
    </source>
</evidence>
<evidence type="ECO:0000256" key="6">
    <source>
        <dbReference type="ARBA" id="ARBA00023163"/>
    </source>
</evidence>
<dbReference type="GO" id="GO:0000977">
    <property type="term" value="F:RNA polymerase II transcription regulatory region sequence-specific DNA binding"/>
    <property type="evidence" value="ECO:0007669"/>
    <property type="project" value="TreeGrafter"/>
</dbReference>
<evidence type="ECO:0000256" key="12">
    <source>
        <dbReference type="PROSITE-ProRule" id="PRU00108"/>
    </source>
</evidence>
<dbReference type="PROSITE" id="PS50071">
    <property type="entry name" value="HOMEOBOX_2"/>
    <property type="match status" value="1"/>
</dbReference>
<evidence type="ECO:0000256" key="5">
    <source>
        <dbReference type="ARBA" id="ARBA00023155"/>
    </source>
</evidence>
<organism evidence="15">
    <name type="scientific">Magallana gigas</name>
    <name type="common">Pacific oyster</name>
    <name type="synonym">Crassostrea gigas</name>
    <dbReference type="NCBI Taxonomy" id="29159"/>
    <lineage>
        <taxon>Eukaryota</taxon>
        <taxon>Metazoa</taxon>
        <taxon>Spiralia</taxon>
        <taxon>Lophotrochozoa</taxon>
        <taxon>Mollusca</taxon>
        <taxon>Bivalvia</taxon>
        <taxon>Autobranchia</taxon>
        <taxon>Pteriomorphia</taxon>
        <taxon>Ostreida</taxon>
        <taxon>Ostreoidea</taxon>
        <taxon>Ostreidae</taxon>
        <taxon>Magallana</taxon>
    </lineage>
</organism>
<dbReference type="InterPro" id="IPR017970">
    <property type="entry name" value="Homeobox_CS"/>
</dbReference>
<evidence type="ECO:0000313" key="15">
    <source>
        <dbReference type="EMBL" id="EKC19775.1"/>
    </source>
</evidence>
<gene>
    <name evidence="15" type="ORF">CGI_10007626</name>
</gene>
<feature type="DNA-binding region" description="Homeobox" evidence="12">
    <location>
        <begin position="98"/>
        <end position="157"/>
    </location>
</feature>
<dbReference type="Pfam" id="PF03826">
    <property type="entry name" value="OAR"/>
    <property type="match status" value="1"/>
</dbReference>
<dbReference type="PROSITE" id="PS00027">
    <property type="entry name" value="HOMEOBOX_1"/>
    <property type="match status" value="1"/>
</dbReference>
<evidence type="ECO:0000256" key="11">
    <source>
        <dbReference type="ARBA" id="ARBA00078248"/>
    </source>
</evidence>
<evidence type="ECO:0000256" key="8">
    <source>
        <dbReference type="ARBA" id="ARBA00058719"/>
    </source>
</evidence>
<evidence type="ECO:0000256" key="13">
    <source>
        <dbReference type="RuleBase" id="RU000682"/>
    </source>
</evidence>
<dbReference type="InterPro" id="IPR001356">
    <property type="entry name" value="HD"/>
</dbReference>
<dbReference type="SMART" id="SM00389">
    <property type="entry name" value="HOX"/>
    <property type="match status" value="1"/>
</dbReference>
<dbReference type="EMBL" id="JH818838">
    <property type="protein sequence ID" value="EKC19775.1"/>
    <property type="molecule type" value="Genomic_DNA"/>
</dbReference>
<keyword evidence="6" id="KW-0804">Transcription</keyword>
<keyword evidence="4 12" id="KW-0238">DNA-binding</keyword>
<dbReference type="GO" id="GO:0000981">
    <property type="term" value="F:DNA-binding transcription factor activity, RNA polymerase II-specific"/>
    <property type="evidence" value="ECO:0007669"/>
    <property type="project" value="InterPro"/>
</dbReference>
<dbReference type="InParanoid" id="K1PTP4"/>
<evidence type="ECO:0000256" key="7">
    <source>
        <dbReference type="ARBA" id="ARBA00023242"/>
    </source>
</evidence>
<keyword evidence="5 12" id="KW-0371">Homeobox</keyword>
<dbReference type="FunFam" id="1.10.10.60:FF:000126">
    <property type="entry name" value="dorsal root ganglia homeobox protein-like"/>
    <property type="match status" value="1"/>
</dbReference>
<evidence type="ECO:0000256" key="14">
    <source>
        <dbReference type="SAM" id="MobiDB-lite"/>
    </source>
</evidence>
<dbReference type="Gene3D" id="1.10.10.60">
    <property type="entry name" value="Homeodomain-like"/>
    <property type="match status" value="1"/>
</dbReference>
<evidence type="ECO:0000256" key="10">
    <source>
        <dbReference type="ARBA" id="ARBA00070091"/>
    </source>
</evidence>
<dbReference type="PANTHER" id="PTHR24329:SF543">
    <property type="entry name" value="FI01017P-RELATED"/>
    <property type="match status" value="1"/>
</dbReference>
<keyword evidence="3" id="KW-0805">Transcription regulation</keyword>